<name>A0A2S7YQD1_BEABA</name>
<evidence type="ECO:0000256" key="1">
    <source>
        <dbReference type="SAM" id="MobiDB-lite"/>
    </source>
</evidence>
<feature type="compositionally biased region" description="Polar residues" evidence="1">
    <location>
        <begin position="143"/>
        <end position="154"/>
    </location>
</feature>
<feature type="compositionally biased region" description="Low complexity" evidence="1">
    <location>
        <begin position="176"/>
        <end position="185"/>
    </location>
</feature>
<accession>A0A2S7YQD1</accession>
<proteinExistence type="predicted"/>
<evidence type="ECO:0000313" key="3">
    <source>
        <dbReference type="Proteomes" id="UP000237441"/>
    </source>
</evidence>
<dbReference type="EMBL" id="JRHA01000010">
    <property type="protein sequence ID" value="PQK18032.1"/>
    <property type="molecule type" value="Genomic_DNA"/>
</dbReference>
<dbReference type="AlphaFoldDB" id="A0A2S7YQD1"/>
<feature type="region of interest" description="Disordered" evidence="1">
    <location>
        <begin position="1"/>
        <end position="40"/>
    </location>
</feature>
<organism evidence="2 3">
    <name type="scientific">Beauveria bassiana</name>
    <name type="common">White muscardine disease fungus</name>
    <name type="synonym">Tritirachium shiotae</name>
    <dbReference type="NCBI Taxonomy" id="176275"/>
    <lineage>
        <taxon>Eukaryota</taxon>
        <taxon>Fungi</taxon>
        <taxon>Dikarya</taxon>
        <taxon>Ascomycota</taxon>
        <taxon>Pezizomycotina</taxon>
        <taxon>Sordariomycetes</taxon>
        <taxon>Hypocreomycetidae</taxon>
        <taxon>Hypocreales</taxon>
        <taxon>Cordycipitaceae</taxon>
        <taxon>Beauveria</taxon>
    </lineage>
</organism>
<protein>
    <submittedName>
        <fullName evidence="2">Uncharacterized protein</fullName>
    </submittedName>
</protein>
<dbReference type="OrthoDB" id="10482708at2759"/>
<dbReference type="Proteomes" id="UP000237441">
    <property type="component" value="Unassembled WGS sequence"/>
</dbReference>
<evidence type="ECO:0000313" key="2">
    <source>
        <dbReference type="EMBL" id="PQK18032.1"/>
    </source>
</evidence>
<reference evidence="2 3" key="1">
    <citation type="submission" date="2016-07" db="EMBL/GenBank/DDBJ databases">
        <title>Comparative genomics of the entomopathogenic fungus Beauveria bassiana.</title>
        <authorList>
            <person name="Valero Jimenez C.A."/>
            <person name="Zwaan B.J."/>
            <person name="Van Kan J.A."/>
            <person name="Takken W."/>
            <person name="Debets A.J."/>
            <person name="Schoustra S.E."/>
            <person name="Koenraadt C.J."/>
        </authorList>
    </citation>
    <scope>NUCLEOTIDE SEQUENCE [LARGE SCALE GENOMIC DNA]</scope>
    <source>
        <strain evidence="2 3">ARSEF 8028</strain>
    </source>
</reference>
<comment type="caution">
    <text evidence="2">The sequence shown here is derived from an EMBL/GenBank/DDBJ whole genome shotgun (WGS) entry which is preliminary data.</text>
</comment>
<feature type="compositionally biased region" description="Basic and acidic residues" evidence="1">
    <location>
        <begin position="9"/>
        <end position="34"/>
    </location>
</feature>
<feature type="region of interest" description="Disordered" evidence="1">
    <location>
        <begin position="100"/>
        <end position="221"/>
    </location>
</feature>
<gene>
    <name evidence="2" type="ORF">BB8028_0010g00240</name>
</gene>
<sequence length="286" mass="31334">MIQPPETEAEGRKRIREADDERESKTQKLNHESQSDSLSGLGLRTFLHHVPAPLGDDIVPTTCSEAVGHQDKSCASILASPCLGQGSVCREAGGSKGQAIYIPSDSESETDGETDDKAPSFRKRNTLIHKGPTRQPNSPSPAPTISTVPNTPCAMSSGLERDGDFEDVQHSPSPSPVTSVSARPRPQQRGRVEPPQQTEPHESASRNAIRIPHGEDSYQSRPIMTKSRAKLVNECKSTKQLVELFISIVEELGSDMIERLDALRDEMVDRFDDLKDGMVDQDQDDN</sequence>